<protein>
    <submittedName>
        <fullName evidence="1">Uncharacterized protein</fullName>
    </submittedName>
</protein>
<organism evidence="1 2">
    <name type="scientific">Kluyvera sichuanensis</name>
    <dbReference type="NCBI Taxonomy" id="2725494"/>
    <lineage>
        <taxon>Bacteria</taxon>
        <taxon>Pseudomonadati</taxon>
        <taxon>Pseudomonadota</taxon>
        <taxon>Gammaproteobacteria</taxon>
        <taxon>Enterobacterales</taxon>
        <taxon>Enterobacteriaceae</taxon>
        <taxon>Kluyvera</taxon>
    </lineage>
</organism>
<reference evidence="1 2" key="1">
    <citation type="submission" date="2020-04" db="EMBL/GenBank/DDBJ databases">
        <title>The draft genome of Kluyvera sichuanensis strain SCKS090646.</title>
        <authorList>
            <person name="Wei L."/>
            <person name="Liu L."/>
            <person name="Feng Y."/>
            <person name="Zong Z."/>
        </authorList>
    </citation>
    <scope>NUCLEOTIDE SEQUENCE [LARGE SCALE GENOMIC DNA]</scope>
    <source>
        <strain evidence="1 2">090646</strain>
    </source>
</reference>
<proteinExistence type="predicted"/>
<name>A0ABR6RWM0_9ENTR</name>
<sequence length="81" mass="9678">MNQDFQDIKNEFEKYGPEAGERIAQEMYASLAKRLTPYFFNQESINKRRLIIKLEEGEKEVGTLTRYDWLAAFERYKPEGH</sequence>
<gene>
    <name evidence="1" type="ORF">HII27_17655</name>
</gene>
<evidence type="ECO:0000313" key="2">
    <source>
        <dbReference type="Proteomes" id="UP000607331"/>
    </source>
</evidence>
<dbReference type="Proteomes" id="UP000607331">
    <property type="component" value="Unassembled WGS sequence"/>
</dbReference>
<dbReference type="GeneID" id="98388582"/>
<dbReference type="EMBL" id="JABBJF010000019">
    <property type="protein sequence ID" value="MBC1187542.1"/>
    <property type="molecule type" value="Genomic_DNA"/>
</dbReference>
<evidence type="ECO:0000313" key="1">
    <source>
        <dbReference type="EMBL" id="MBC1187542.1"/>
    </source>
</evidence>
<dbReference type="RefSeq" id="WP_185669076.1">
    <property type="nucleotide sequence ID" value="NZ_CP162271.1"/>
</dbReference>
<comment type="caution">
    <text evidence="1">The sequence shown here is derived from an EMBL/GenBank/DDBJ whole genome shotgun (WGS) entry which is preliminary data.</text>
</comment>
<keyword evidence="2" id="KW-1185">Reference proteome</keyword>
<accession>A0ABR6RWM0</accession>